<dbReference type="SUPFAM" id="SSF53756">
    <property type="entry name" value="UDP-Glycosyltransferase/glycogen phosphorylase"/>
    <property type="match status" value="1"/>
</dbReference>
<dbReference type="EMBL" id="JAACJN010000035">
    <property type="protein sequence ID" value="KAF5386498.1"/>
    <property type="molecule type" value="Genomic_DNA"/>
</dbReference>
<dbReference type="Proteomes" id="UP000518752">
    <property type="component" value="Unassembled WGS sequence"/>
</dbReference>
<evidence type="ECO:0000313" key="2">
    <source>
        <dbReference type="EMBL" id="KAF5386498.1"/>
    </source>
</evidence>
<dbReference type="GO" id="GO:0035251">
    <property type="term" value="F:UDP-glucosyltransferase activity"/>
    <property type="evidence" value="ECO:0007669"/>
    <property type="project" value="InterPro"/>
</dbReference>
<gene>
    <name evidence="2" type="ORF">D9757_005830</name>
</gene>
<sequence length="521" mass="59105">MVVKHIVAHSNAVWGAYKPFAALAVRILQSRTNVHFTVLIQGGMLYTKFMRELAKIPLDQSKKMRPYLHVIDLTGKETSLNEDLSEELFAAFDALHNSRAVTCKSTGTTIQGLVPPSVAILDLFSNTQVDIVRSIAGTSCAIFSWMTFPAGAALYRYGPKKYGGRDDMYVEVDDEVRRTRKVEAEVANRVRQDSRRGRDPLCRDFITGKVVNIPGISPMYDYEWSPQELESEDFSFFITAQRNMRKIDGTICGSSSVYEPEAMAACKEWAKSIGQAWYAIGPLSLPDSFPSTQAHDDKERSVLSFLNRMQCEFGDRSVLFISFGTLYWPTRPEKLWGIIDELLSARKPFIFACTSPLAHIPKEKEKIISESGISMMMSWLPQEKVLSHPATGWFVTHGGWNSTQEALIHRVPVIYWPFGFDQPYNTIRTCQLNAGFELVEVRTGKLGTRVPYRFKDGPYFPSFTVSAAREEFRMLLQRIEGEEGRVVRANFERLGKMVDETLNDGQEGKENLEAFLRRFVD</sequence>
<reference evidence="2 3" key="1">
    <citation type="journal article" date="2020" name="ISME J.">
        <title>Uncovering the hidden diversity of litter-decomposition mechanisms in mushroom-forming fungi.</title>
        <authorList>
            <person name="Floudas D."/>
            <person name="Bentzer J."/>
            <person name="Ahren D."/>
            <person name="Johansson T."/>
            <person name="Persson P."/>
            <person name="Tunlid A."/>
        </authorList>
    </citation>
    <scope>NUCLEOTIDE SEQUENCE [LARGE SCALE GENOMIC DNA]</scope>
    <source>
        <strain evidence="2 3">CBS 406.79</strain>
    </source>
</reference>
<dbReference type="InterPro" id="IPR002213">
    <property type="entry name" value="UDP_glucos_trans"/>
</dbReference>
<dbReference type="AlphaFoldDB" id="A0A8H5MA51"/>
<comment type="caution">
    <text evidence="2">The sequence shown here is derived from an EMBL/GenBank/DDBJ whole genome shotgun (WGS) entry which is preliminary data.</text>
</comment>
<dbReference type="PANTHER" id="PTHR48049:SF132">
    <property type="entry name" value="GLYCOSYLTRANSFERASE"/>
    <property type="match status" value="1"/>
</dbReference>
<accession>A0A8H5MA51</accession>
<evidence type="ECO:0008006" key="4">
    <source>
        <dbReference type="Google" id="ProtNLM"/>
    </source>
</evidence>
<evidence type="ECO:0000256" key="1">
    <source>
        <dbReference type="ARBA" id="ARBA00022679"/>
    </source>
</evidence>
<dbReference type="OrthoDB" id="5835829at2759"/>
<dbReference type="Gene3D" id="3.40.50.2000">
    <property type="entry name" value="Glycogen Phosphorylase B"/>
    <property type="match status" value="2"/>
</dbReference>
<keyword evidence="3" id="KW-1185">Reference proteome</keyword>
<keyword evidence="1" id="KW-0808">Transferase</keyword>
<organism evidence="2 3">
    <name type="scientific">Collybiopsis confluens</name>
    <dbReference type="NCBI Taxonomy" id="2823264"/>
    <lineage>
        <taxon>Eukaryota</taxon>
        <taxon>Fungi</taxon>
        <taxon>Dikarya</taxon>
        <taxon>Basidiomycota</taxon>
        <taxon>Agaricomycotina</taxon>
        <taxon>Agaricomycetes</taxon>
        <taxon>Agaricomycetidae</taxon>
        <taxon>Agaricales</taxon>
        <taxon>Marasmiineae</taxon>
        <taxon>Omphalotaceae</taxon>
        <taxon>Collybiopsis</taxon>
    </lineage>
</organism>
<dbReference type="InterPro" id="IPR050481">
    <property type="entry name" value="UDP-glycosyltransf_plant"/>
</dbReference>
<evidence type="ECO:0000313" key="3">
    <source>
        <dbReference type="Proteomes" id="UP000518752"/>
    </source>
</evidence>
<dbReference type="Pfam" id="PF00201">
    <property type="entry name" value="UDPGT"/>
    <property type="match status" value="1"/>
</dbReference>
<dbReference type="CDD" id="cd03784">
    <property type="entry name" value="GT1_Gtf-like"/>
    <property type="match status" value="1"/>
</dbReference>
<name>A0A8H5MA51_9AGAR</name>
<protein>
    <recommendedName>
        <fullName evidence="4">Glycosyltransferase family 1 protein</fullName>
    </recommendedName>
</protein>
<proteinExistence type="predicted"/>
<dbReference type="PANTHER" id="PTHR48049">
    <property type="entry name" value="GLYCOSYLTRANSFERASE"/>
    <property type="match status" value="1"/>
</dbReference>